<dbReference type="OrthoDB" id="265717at2759"/>
<evidence type="ECO:0000256" key="1">
    <source>
        <dbReference type="SAM" id="MobiDB-lite"/>
    </source>
</evidence>
<evidence type="ECO:0000313" key="4">
    <source>
        <dbReference type="Proteomes" id="UP000182658"/>
    </source>
</evidence>
<feature type="region of interest" description="Disordered" evidence="1">
    <location>
        <begin position="308"/>
        <end position="327"/>
    </location>
</feature>
<reference evidence="3 4" key="1">
    <citation type="submission" date="2016-10" db="EMBL/GenBank/DDBJ databases">
        <title>Draft genome sequence of Coniochaeta ligniaria NRRL30616, a lignocellulolytic fungus for bioabatement of inhibitors in plant biomass hydrolysates.</title>
        <authorList>
            <consortium name="DOE Joint Genome Institute"/>
            <person name="Jimenez D.J."/>
            <person name="Hector R.E."/>
            <person name="Riley R."/>
            <person name="Sun H."/>
            <person name="Grigoriev I.V."/>
            <person name="Van Elsas J.D."/>
            <person name="Nichols N.N."/>
        </authorList>
    </citation>
    <scope>NUCLEOTIDE SEQUENCE [LARGE SCALE GENOMIC DNA]</scope>
    <source>
        <strain evidence="3 4">NRRL 30616</strain>
    </source>
</reference>
<feature type="signal peptide" evidence="2">
    <location>
        <begin position="1"/>
        <end position="25"/>
    </location>
</feature>
<accession>A0A1J7IST6</accession>
<keyword evidence="2" id="KW-0732">Signal</keyword>
<dbReference type="Proteomes" id="UP000182658">
    <property type="component" value="Unassembled WGS sequence"/>
</dbReference>
<dbReference type="STRING" id="1408157.A0A1J7IST6"/>
<evidence type="ECO:0000256" key="2">
    <source>
        <dbReference type="SAM" id="SignalP"/>
    </source>
</evidence>
<dbReference type="EMBL" id="KV875097">
    <property type="protein sequence ID" value="OIW30235.1"/>
    <property type="molecule type" value="Genomic_DNA"/>
</dbReference>
<feature type="compositionally biased region" description="Polar residues" evidence="1">
    <location>
        <begin position="316"/>
        <end position="327"/>
    </location>
</feature>
<evidence type="ECO:0000313" key="3">
    <source>
        <dbReference type="EMBL" id="OIW30235.1"/>
    </source>
</evidence>
<organism evidence="3 4">
    <name type="scientific">Coniochaeta ligniaria NRRL 30616</name>
    <dbReference type="NCBI Taxonomy" id="1408157"/>
    <lineage>
        <taxon>Eukaryota</taxon>
        <taxon>Fungi</taxon>
        <taxon>Dikarya</taxon>
        <taxon>Ascomycota</taxon>
        <taxon>Pezizomycotina</taxon>
        <taxon>Sordariomycetes</taxon>
        <taxon>Sordariomycetidae</taxon>
        <taxon>Coniochaetales</taxon>
        <taxon>Coniochaetaceae</taxon>
        <taxon>Coniochaeta</taxon>
    </lineage>
</organism>
<dbReference type="InParanoid" id="A0A1J7IST6"/>
<protein>
    <submittedName>
        <fullName evidence="3">Uncharacterized protein</fullName>
    </submittedName>
</protein>
<dbReference type="AlphaFoldDB" id="A0A1J7IST6"/>
<proteinExistence type="predicted"/>
<name>A0A1J7IST6_9PEZI</name>
<keyword evidence="4" id="KW-1185">Reference proteome</keyword>
<sequence>MPLPISLLHISIVVVLVACSALIHTSRPAITPDQICVSRDLANPIASLFPNNATGVLNATLAIIPIPLETARRLIPLQYGILEHAYRSILPNFPEGMYPVLLQAAHDHDVQLKAFGITLEDFSRIGLEFPFVDLLGDGHSSFRWAPAQLITADHDIALQGSMAYGTKVSPAAFQPPCDAYQRLPSGAPSGAATSFRATSASTGEYAEVQVSRLPAGSAASPYSIEAFKNITNQPTFANASTCDNMIRLFNSSMSRGEYEPVFVRGRVRANVAPLEEAAEWSDVYGVQVATPFVENNYLDCRSMRGYAGTGGGGDSTIDSRSNDNYGL</sequence>
<feature type="chain" id="PRO_5012792057" evidence="2">
    <location>
        <begin position="26"/>
        <end position="327"/>
    </location>
</feature>
<gene>
    <name evidence="3" type="ORF">CONLIGDRAFT_681011</name>
</gene>